<dbReference type="PANTHER" id="PTHR11360:SF290">
    <property type="entry name" value="MONOCARBOXYLATE MFS PERMEASE"/>
    <property type="match status" value="1"/>
</dbReference>
<feature type="transmembrane region" description="Helical" evidence="5">
    <location>
        <begin position="423"/>
        <end position="446"/>
    </location>
</feature>
<evidence type="ECO:0008006" key="8">
    <source>
        <dbReference type="Google" id="ProtNLM"/>
    </source>
</evidence>
<evidence type="ECO:0000256" key="2">
    <source>
        <dbReference type="ARBA" id="ARBA00022989"/>
    </source>
</evidence>
<dbReference type="EMBL" id="CADIJM010000007">
    <property type="protein sequence ID" value="CAB3716148.1"/>
    <property type="molecule type" value="Genomic_DNA"/>
</dbReference>
<dbReference type="InterPro" id="IPR050327">
    <property type="entry name" value="Proton-linked_MCT"/>
</dbReference>
<dbReference type="InterPro" id="IPR011701">
    <property type="entry name" value="MFS"/>
</dbReference>
<dbReference type="GO" id="GO:0022857">
    <property type="term" value="F:transmembrane transporter activity"/>
    <property type="evidence" value="ECO:0007669"/>
    <property type="project" value="InterPro"/>
</dbReference>
<keyword evidence="1 5" id="KW-0812">Transmembrane</keyword>
<feature type="transmembrane region" description="Helical" evidence="5">
    <location>
        <begin position="42"/>
        <end position="67"/>
    </location>
</feature>
<feature type="transmembrane region" description="Helical" evidence="5">
    <location>
        <begin position="392"/>
        <end position="411"/>
    </location>
</feature>
<dbReference type="Gene3D" id="1.20.1250.20">
    <property type="entry name" value="MFS general substrate transporter like domains"/>
    <property type="match status" value="1"/>
</dbReference>
<protein>
    <recommendedName>
        <fullName evidence="8">Major facilitator superfamily (MFS) profile domain-containing protein</fullName>
    </recommendedName>
</protein>
<reference evidence="6 7" key="1">
    <citation type="submission" date="2020-04" db="EMBL/GenBank/DDBJ databases">
        <authorList>
            <person name="De Canck E."/>
        </authorList>
    </citation>
    <scope>NUCLEOTIDE SEQUENCE [LARGE SCALE GENOMIC DNA]</scope>
    <source>
        <strain evidence="6 7">LMG 26690</strain>
    </source>
</reference>
<dbReference type="SUPFAM" id="SSF103473">
    <property type="entry name" value="MFS general substrate transporter"/>
    <property type="match status" value="1"/>
</dbReference>
<sequence length="456" mass="45911">MPASPSFFGWKVLYATFMLAIFGWGVGFYGPPVFLHAVVQRTGWSVGLVSGAVTLHFLAGTVVVANLPRLYRRIGVARTTAGGAALLALGVAGWAVAQAPWQLYAAAVVSGMGWVTLGAAAVNALIAPWFVRRRPAALGMAYNGASVGGIVFSPLWVFLIAQAGFAQAALWVGIAMVAVIAVLSHKVFKVTPQQIGQAPDGDLSGGVPSGGVPSGGVPSGGSSSAGSSSGGIQSSGTPPATAPSRAVQESAAPPTPTLATKLRQDRAFVTLAAGMALGLFAQIGLIAHLLSLLAPILGAQTAGLAMGLATASAIAGRSLVGWLMPPGADRRKIACAAYAVQIGGSLVLMLAADHAWALWTGVVLFGSGIGNATSLPPLIAQTEFSREQAARVVPLIVALSQGAYAFAPAAFGALRTWLQPSGLTLPGFLAAAALLQAATIACFAAGRGAHAKRGAP</sequence>
<gene>
    <name evidence="6" type="ORF">LMG26690_03526</name>
</gene>
<accession>A0A6S7AAI6</accession>
<name>A0A6S7AAI6_9BURK</name>
<feature type="transmembrane region" description="Helical" evidence="5">
    <location>
        <begin position="79"/>
        <end position="97"/>
    </location>
</feature>
<feature type="transmembrane region" description="Helical" evidence="5">
    <location>
        <begin position="165"/>
        <end position="183"/>
    </location>
</feature>
<dbReference type="AlphaFoldDB" id="A0A6S7AAI6"/>
<feature type="compositionally biased region" description="Gly residues" evidence="4">
    <location>
        <begin position="203"/>
        <end position="219"/>
    </location>
</feature>
<dbReference type="Pfam" id="PF07690">
    <property type="entry name" value="MFS_1"/>
    <property type="match status" value="1"/>
</dbReference>
<keyword evidence="2 5" id="KW-1133">Transmembrane helix</keyword>
<evidence type="ECO:0000313" key="6">
    <source>
        <dbReference type="EMBL" id="CAB3716148.1"/>
    </source>
</evidence>
<keyword evidence="3 5" id="KW-0472">Membrane</keyword>
<feature type="transmembrane region" description="Helical" evidence="5">
    <location>
        <begin position="335"/>
        <end position="352"/>
    </location>
</feature>
<feature type="transmembrane region" description="Helical" evidence="5">
    <location>
        <begin position="358"/>
        <end position="380"/>
    </location>
</feature>
<feature type="transmembrane region" description="Helical" evidence="5">
    <location>
        <begin position="302"/>
        <end position="323"/>
    </location>
</feature>
<dbReference type="PANTHER" id="PTHR11360">
    <property type="entry name" value="MONOCARBOXYLATE TRANSPORTER"/>
    <property type="match status" value="1"/>
</dbReference>
<feature type="transmembrane region" description="Helical" evidence="5">
    <location>
        <begin position="12"/>
        <end position="30"/>
    </location>
</feature>
<proteinExistence type="predicted"/>
<feature type="region of interest" description="Disordered" evidence="4">
    <location>
        <begin position="199"/>
        <end position="255"/>
    </location>
</feature>
<feature type="transmembrane region" description="Helical" evidence="5">
    <location>
        <begin position="103"/>
        <end position="126"/>
    </location>
</feature>
<organism evidence="6 7">
    <name type="scientific">Achromobacter animicus</name>
    <dbReference type="NCBI Taxonomy" id="1389935"/>
    <lineage>
        <taxon>Bacteria</taxon>
        <taxon>Pseudomonadati</taxon>
        <taxon>Pseudomonadota</taxon>
        <taxon>Betaproteobacteria</taxon>
        <taxon>Burkholderiales</taxon>
        <taxon>Alcaligenaceae</taxon>
        <taxon>Achromobacter</taxon>
    </lineage>
</organism>
<feature type="transmembrane region" description="Helical" evidence="5">
    <location>
        <begin position="268"/>
        <end position="290"/>
    </location>
</feature>
<feature type="compositionally biased region" description="Low complexity" evidence="4">
    <location>
        <begin position="220"/>
        <end position="236"/>
    </location>
</feature>
<evidence type="ECO:0000256" key="1">
    <source>
        <dbReference type="ARBA" id="ARBA00022692"/>
    </source>
</evidence>
<evidence type="ECO:0000256" key="3">
    <source>
        <dbReference type="ARBA" id="ARBA00023136"/>
    </source>
</evidence>
<feature type="transmembrane region" description="Helical" evidence="5">
    <location>
        <begin position="138"/>
        <end position="159"/>
    </location>
</feature>
<evidence type="ECO:0000313" key="7">
    <source>
        <dbReference type="Proteomes" id="UP000494214"/>
    </source>
</evidence>
<evidence type="ECO:0000256" key="5">
    <source>
        <dbReference type="SAM" id="Phobius"/>
    </source>
</evidence>
<dbReference type="RefSeq" id="WP_175124289.1">
    <property type="nucleotide sequence ID" value="NZ_CADIJM010000007.1"/>
</dbReference>
<dbReference type="Proteomes" id="UP000494214">
    <property type="component" value="Unassembled WGS sequence"/>
</dbReference>
<keyword evidence="7" id="KW-1185">Reference proteome</keyword>
<evidence type="ECO:0000256" key="4">
    <source>
        <dbReference type="SAM" id="MobiDB-lite"/>
    </source>
</evidence>
<dbReference type="InterPro" id="IPR036259">
    <property type="entry name" value="MFS_trans_sf"/>
</dbReference>